<evidence type="ECO:0000259" key="5">
    <source>
        <dbReference type="SMART" id="SM00642"/>
    </source>
</evidence>
<proteinExistence type="inferred from homology"/>
<dbReference type="EMBL" id="JAJEPR010000008">
    <property type="protein sequence ID" value="MCC2189449.1"/>
    <property type="molecule type" value="Genomic_DNA"/>
</dbReference>
<evidence type="ECO:0000256" key="4">
    <source>
        <dbReference type="SAM" id="Phobius"/>
    </source>
</evidence>
<evidence type="ECO:0000313" key="6">
    <source>
        <dbReference type="EMBL" id="MCC2189449.1"/>
    </source>
</evidence>
<keyword evidence="4" id="KW-0472">Membrane</keyword>
<dbReference type="SMART" id="SM00642">
    <property type="entry name" value="Aamy"/>
    <property type="match status" value="1"/>
</dbReference>
<comment type="similarity">
    <text evidence="1">Belongs to the glycosyl hydrolase 13 family.</text>
</comment>
<dbReference type="InterPro" id="IPR013780">
    <property type="entry name" value="Glyco_hydro_b"/>
</dbReference>
<dbReference type="InterPro" id="IPR017853">
    <property type="entry name" value="GH"/>
</dbReference>
<sequence>MKQDLKWWQKSIAYQVYPKSFYDSNGDGIGDLRGIIQKLDYIQELGTDLLYLNPICKSPMKDNGYDVSDYYEIDPMFGTTEDMKELIHEADKRGIHVIMDMVLNHCSDQHEWFQQVLKDPEGEYADYFFLRKGEGENPPNNWRSIFGGSAWEKIPGSEYYYLHLFTKEQVDLNWDNPRLREKMYRMMNYWLDLGVSGFRLDAITYMKKKEGLPSFPADGPDGLVSVKHGTLNQPGLEAFLKEMKEKTYGKGDYFVIGEMEDADVHSMQNFISLKNGYFSCIFEVSHLSLGRKAPNYFWFEEEEWDPDELRDQLLNSQTVLCPDMWIATFLECHDIPRAADRLLREEGKNFYGFSMLGMMYIYLWGTPFIYQGQELGMRNFAFPELKDYDDCSTHNQYELAREYGFTKAEALKIAQKGSRDNARYPMPWNSGKNGGFTEGTPWLPVNPDHKEINVEKEREDKNSLLSFYKKMVALKRSEEYSEVLATGKITPFQREQKGIFAYTRSNDSQSLRVICNNQNESCRIELPKAFRVLLNNHSCLEKKEKTIELLPYQAVLLEDL</sequence>
<accession>A0AAE3J5Y8</accession>
<dbReference type="CDD" id="cd11333">
    <property type="entry name" value="AmyAc_SI_OligoGlu_DGase"/>
    <property type="match status" value="1"/>
</dbReference>
<dbReference type="FunFam" id="3.90.400.10:FF:000002">
    <property type="entry name" value="Sucrose isomerase"/>
    <property type="match status" value="1"/>
</dbReference>
<feature type="transmembrane region" description="Helical" evidence="4">
    <location>
        <begin position="350"/>
        <end position="370"/>
    </location>
</feature>
<dbReference type="InterPro" id="IPR045857">
    <property type="entry name" value="O16G_dom_2"/>
</dbReference>
<keyword evidence="7" id="KW-1185">Reference proteome</keyword>
<dbReference type="FunFam" id="3.20.20.80:FF:000064">
    <property type="entry name" value="Oligo-1,6-glucosidase"/>
    <property type="match status" value="1"/>
</dbReference>
<reference evidence="6 7" key="1">
    <citation type="submission" date="2021-10" db="EMBL/GenBank/DDBJ databases">
        <title>Anaerobic single-cell dispensing facilitates the cultivation of human gut bacteria.</title>
        <authorList>
            <person name="Afrizal A."/>
        </authorList>
    </citation>
    <scope>NUCLEOTIDE SEQUENCE [LARGE SCALE GENOMIC DNA]</scope>
    <source>
        <strain evidence="6 7">CLA-AA-H277</strain>
    </source>
</reference>
<dbReference type="PANTHER" id="PTHR10357">
    <property type="entry name" value="ALPHA-AMYLASE FAMILY MEMBER"/>
    <property type="match status" value="1"/>
</dbReference>
<keyword evidence="4" id="KW-1133">Transmembrane helix</keyword>
<dbReference type="AlphaFoldDB" id="A0AAE3J5Y8"/>
<feature type="domain" description="Glycosyl hydrolase family 13 catalytic" evidence="5">
    <location>
        <begin position="15"/>
        <end position="423"/>
    </location>
</feature>
<dbReference type="Proteomes" id="UP001197875">
    <property type="component" value="Unassembled WGS sequence"/>
</dbReference>
<evidence type="ECO:0000256" key="3">
    <source>
        <dbReference type="ARBA" id="ARBA00023295"/>
    </source>
</evidence>
<dbReference type="Gene3D" id="3.90.400.10">
    <property type="entry name" value="Oligo-1,6-glucosidase, Domain 2"/>
    <property type="match status" value="1"/>
</dbReference>
<dbReference type="Gene3D" id="3.20.20.80">
    <property type="entry name" value="Glycosidases"/>
    <property type="match status" value="1"/>
</dbReference>
<organism evidence="6 7">
    <name type="scientific">Fusicatenibacter faecihominis</name>
    <dbReference type="NCBI Taxonomy" id="2881276"/>
    <lineage>
        <taxon>Bacteria</taxon>
        <taxon>Bacillati</taxon>
        <taxon>Bacillota</taxon>
        <taxon>Clostridia</taxon>
        <taxon>Lachnospirales</taxon>
        <taxon>Lachnospiraceae</taxon>
        <taxon>Fusicatenibacter</taxon>
    </lineage>
</organism>
<evidence type="ECO:0000256" key="1">
    <source>
        <dbReference type="ARBA" id="ARBA00008061"/>
    </source>
</evidence>
<dbReference type="SUPFAM" id="SSF51445">
    <property type="entry name" value="(Trans)glycosidases"/>
    <property type="match status" value="1"/>
</dbReference>
<dbReference type="SUPFAM" id="SSF51011">
    <property type="entry name" value="Glycosyl hydrolase domain"/>
    <property type="match status" value="1"/>
</dbReference>
<name>A0AAE3J5Y8_9FIRM</name>
<comment type="caution">
    <text evidence="6">The sequence shown here is derived from an EMBL/GenBank/DDBJ whole genome shotgun (WGS) entry which is preliminary data.</text>
</comment>
<keyword evidence="4" id="KW-0812">Transmembrane</keyword>
<protein>
    <submittedName>
        <fullName evidence="6">Alpha-glucosidase</fullName>
    </submittedName>
</protein>
<keyword evidence="3" id="KW-0326">Glycosidase</keyword>
<gene>
    <name evidence="6" type="ORF">LKD71_06480</name>
</gene>
<dbReference type="InterPro" id="IPR006047">
    <property type="entry name" value="GH13_cat_dom"/>
</dbReference>
<dbReference type="RefSeq" id="WP_227614792.1">
    <property type="nucleotide sequence ID" value="NZ_JAJEPR010000008.1"/>
</dbReference>
<dbReference type="Gene3D" id="2.60.40.1180">
    <property type="entry name" value="Golgi alpha-mannosidase II"/>
    <property type="match status" value="1"/>
</dbReference>
<dbReference type="GO" id="GO:0004556">
    <property type="term" value="F:alpha-amylase activity"/>
    <property type="evidence" value="ECO:0007669"/>
    <property type="project" value="TreeGrafter"/>
</dbReference>
<evidence type="ECO:0000256" key="2">
    <source>
        <dbReference type="ARBA" id="ARBA00022801"/>
    </source>
</evidence>
<keyword evidence="2" id="KW-0378">Hydrolase</keyword>
<evidence type="ECO:0000313" key="7">
    <source>
        <dbReference type="Proteomes" id="UP001197875"/>
    </source>
</evidence>
<dbReference type="Pfam" id="PF00128">
    <property type="entry name" value="Alpha-amylase"/>
    <property type="match status" value="1"/>
</dbReference>
<dbReference type="GO" id="GO:0009313">
    <property type="term" value="P:oligosaccharide catabolic process"/>
    <property type="evidence" value="ECO:0007669"/>
    <property type="project" value="TreeGrafter"/>
</dbReference>
<dbReference type="PANTHER" id="PTHR10357:SF179">
    <property type="entry name" value="NEUTRAL AND BASIC AMINO ACID TRANSPORT PROTEIN RBAT"/>
    <property type="match status" value="1"/>
</dbReference>